<dbReference type="InterPro" id="IPR036388">
    <property type="entry name" value="WH-like_DNA-bd_sf"/>
</dbReference>
<comment type="caution">
    <text evidence="1">The sequence shown here is derived from an EMBL/GenBank/DDBJ whole genome shotgun (WGS) entry which is preliminary data.</text>
</comment>
<dbReference type="EMBL" id="VXRY01000385">
    <property type="protein sequence ID" value="MXY34339.1"/>
    <property type="molecule type" value="Genomic_DNA"/>
</dbReference>
<name>A0A6B0Y3G5_9RHOB</name>
<organism evidence="1">
    <name type="scientific">Boseongicola sp. SB0664_bin_43</name>
    <dbReference type="NCBI Taxonomy" id="2604844"/>
    <lineage>
        <taxon>Bacteria</taxon>
        <taxon>Pseudomonadati</taxon>
        <taxon>Pseudomonadota</taxon>
        <taxon>Alphaproteobacteria</taxon>
        <taxon>Rhodobacterales</taxon>
        <taxon>Paracoccaceae</taxon>
        <taxon>Boseongicola</taxon>
    </lineage>
</organism>
<gene>
    <name evidence="1" type="ORF">F4Y60_09675</name>
</gene>
<reference evidence="1" key="1">
    <citation type="submission" date="2019-09" db="EMBL/GenBank/DDBJ databases">
        <title>Characterisation of the sponge microbiome using genome-centric metagenomics.</title>
        <authorList>
            <person name="Engelberts J.P."/>
            <person name="Robbins S.J."/>
            <person name="De Goeij J.M."/>
            <person name="Aranda M."/>
            <person name="Bell S.C."/>
            <person name="Webster N.S."/>
        </authorList>
    </citation>
    <scope>NUCLEOTIDE SEQUENCE</scope>
    <source>
        <strain evidence="1">SB0664_bin_43</strain>
    </source>
</reference>
<proteinExistence type="predicted"/>
<protein>
    <recommendedName>
        <fullName evidence="2">Sigma-70 family RNA polymerase sigma factor</fullName>
    </recommendedName>
</protein>
<evidence type="ECO:0000313" key="1">
    <source>
        <dbReference type="EMBL" id="MXY34339.1"/>
    </source>
</evidence>
<dbReference type="InterPro" id="IPR013324">
    <property type="entry name" value="RNA_pol_sigma_r3/r4-like"/>
</dbReference>
<evidence type="ECO:0008006" key="2">
    <source>
        <dbReference type="Google" id="ProtNLM"/>
    </source>
</evidence>
<accession>A0A6B0Y3G5</accession>
<sequence length="261" mass="29722">MVCQLTKRDKTGNLYVRPHRVEAQINKILTQSSATLLCHLAVADHQAPDYLYSECLVHLIRNARRNSNDAVFKAVLPVLLTRCEAILLAKIPANKLPTAVDVREEILGQFGELFATDGTEENRDDLDYFECRFNRAFYTFYTDLVRSEKARLKPLVFPSDHADDGEYSPPHKEVPTRLIEALRSQDTAESSVLLREIYEAIDTLPHDERKAVILCHVMEYKIESNNPDEVTVATICNVSGRTIRNRLSRAAEKLSHLKKET</sequence>
<dbReference type="SUPFAM" id="SSF88659">
    <property type="entry name" value="Sigma3 and sigma4 domains of RNA polymerase sigma factors"/>
    <property type="match status" value="1"/>
</dbReference>
<dbReference type="AlphaFoldDB" id="A0A6B0Y3G5"/>
<dbReference type="Gene3D" id="1.10.10.10">
    <property type="entry name" value="Winged helix-like DNA-binding domain superfamily/Winged helix DNA-binding domain"/>
    <property type="match status" value="1"/>
</dbReference>